<feature type="region of interest" description="Disordered" evidence="1">
    <location>
        <begin position="39"/>
        <end position="69"/>
    </location>
</feature>
<gene>
    <name evidence="2" type="ORF">ARTSIC4J27_3801</name>
</gene>
<comment type="caution">
    <text evidence="2">The sequence shown here is derived from an EMBL/GenBank/DDBJ whole genome shotgun (WGS) entry which is preliminary data.</text>
</comment>
<dbReference type="InterPro" id="IPR029475">
    <property type="entry name" value="DUF6807"/>
</dbReference>
<sequence length="258" mass="27248">MTDAEPSDHPHHLGLSIAFSDVNGTNFWGGSTYTAANGPLQLPNHGKQVPHGWQSPSQEGSEEHSREETGLVSWLAADGREVAAEQRRIQYFRSTGPSSWALSLSSVIVPAADVQRLEVSSSAVKGRKGAGYGGIFWRFPENASQALVLSEAGHGADAAHGSGSRWLSIGMHINGAPVTVLLAQDAGRILPWFVRAEGYIGAGPAVAWAKPAAVDHHNPLKLALHAVIHDGPVSTAAHALELLNQHPLINSGSSDRTP</sequence>
<accession>A0A024H6J6</accession>
<keyword evidence="3" id="KW-1185">Reference proteome</keyword>
<evidence type="ECO:0008006" key="4">
    <source>
        <dbReference type="Google" id="ProtNLM"/>
    </source>
</evidence>
<reference evidence="3" key="1">
    <citation type="journal article" date="2014" name="Genome Announc.">
        <title>Genome Sequence of Arthrobacter siccitolerans 4J27, a Xeroprotectant-Producing Desiccation-Tolerant Microorganism.</title>
        <authorList>
            <person name="Manzanera M."/>
            <person name="Santa-Cruz-Calvo L."/>
            <person name="Vilchez J.I."/>
            <person name="Garcia-Fontana C."/>
            <person name="Silva-Castro G.A."/>
            <person name="Calvo C."/>
            <person name="Gonzalez-Lopez J."/>
        </authorList>
    </citation>
    <scope>NUCLEOTIDE SEQUENCE [LARGE SCALE GENOMIC DNA]</scope>
    <source>
        <strain evidence="3">4J27</strain>
    </source>
</reference>
<evidence type="ECO:0000313" key="3">
    <source>
        <dbReference type="Proteomes" id="UP000035722"/>
    </source>
</evidence>
<name>A0A024H6J6_9MICC</name>
<protein>
    <recommendedName>
        <fullName evidence="4">Methane oxygenase PmoA</fullName>
    </recommendedName>
</protein>
<dbReference type="Proteomes" id="UP000035722">
    <property type="component" value="Unassembled WGS sequence"/>
</dbReference>
<dbReference type="STRING" id="861266.ARTSIC4J27_3801"/>
<proteinExistence type="predicted"/>
<dbReference type="Pfam" id="PF14100">
    <property type="entry name" value="DUF6807"/>
    <property type="match status" value="1"/>
</dbReference>
<evidence type="ECO:0000256" key="1">
    <source>
        <dbReference type="SAM" id="MobiDB-lite"/>
    </source>
</evidence>
<evidence type="ECO:0000313" key="2">
    <source>
        <dbReference type="EMBL" id="CCQ47805.1"/>
    </source>
</evidence>
<organism evidence="2 3">
    <name type="scientific">Pseudarthrobacter siccitolerans</name>
    <dbReference type="NCBI Taxonomy" id="861266"/>
    <lineage>
        <taxon>Bacteria</taxon>
        <taxon>Bacillati</taxon>
        <taxon>Actinomycetota</taxon>
        <taxon>Actinomycetes</taxon>
        <taxon>Micrococcales</taxon>
        <taxon>Micrococcaceae</taxon>
        <taxon>Pseudarthrobacter</taxon>
    </lineage>
</organism>
<dbReference type="AlphaFoldDB" id="A0A024H6J6"/>
<dbReference type="EMBL" id="CAQI01000053">
    <property type="protein sequence ID" value="CCQ47805.1"/>
    <property type="molecule type" value="Genomic_DNA"/>
</dbReference>